<dbReference type="EMBL" id="MU167208">
    <property type="protein sequence ID" value="KAG0152507.1"/>
    <property type="molecule type" value="Genomic_DNA"/>
</dbReference>
<accession>A0A9P6NY16</accession>
<reference evidence="2" key="1">
    <citation type="submission" date="2013-11" db="EMBL/GenBank/DDBJ databases">
        <title>Genome sequence of the fusiform rust pathogen reveals effectors for host alternation and coevolution with pine.</title>
        <authorList>
            <consortium name="DOE Joint Genome Institute"/>
            <person name="Smith K."/>
            <person name="Pendleton A."/>
            <person name="Kubisiak T."/>
            <person name="Anderson C."/>
            <person name="Salamov A."/>
            <person name="Aerts A."/>
            <person name="Riley R."/>
            <person name="Clum A."/>
            <person name="Lindquist E."/>
            <person name="Ence D."/>
            <person name="Campbell M."/>
            <person name="Kronenberg Z."/>
            <person name="Feau N."/>
            <person name="Dhillon B."/>
            <person name="Hamelin R."/>
            <person name="Burleigh J."/>
            <person name="Smith J."/>
            <person name="Yandell M."/>
            <person name="Nelson C."/>
            <person name="Grigoriev I."/>
            <person name="Davis J."/>
        </authorList>
    </citation>
    <scope>NUCLEOTIDE SEQUENCE</scope>
    <source>
        <strain evidence="2">G11</strain>
    </source>
</reference>
<proteinExistence type="predicted"/>
<feature type="transmembrane region" description="Helical" evidence="1">
    <location>
        <begin position="55"/>
        <end position="78"/>
    </location>
</feature>
<comment type="caution">
    <text evidence="2">The sequence shown here is derived from an EMBL/GenBank/DDBJ whole genome shotgun (WGS) entry which is preliminary data.</text>
</comment>
<dbReference type="AlphaFoldDB" id="A0A9P6NY16"/>
<keyword evidence="1" id="KW-0812">Transmembrane</keyword>
<name>A0A9P6NY16_9BASI</name>
<evidence type="ECO:0000256" key="1">
    <source>
        <dbReference type="SAM" id="Phobius"/>
    </source>
</evidence>
<keyword evidence="1" id="KW-1133">Transmembrane helix</keyword>
<gene>
    <name evidence="2" type="ORF">CROQUDRAFT_676058</name>
</gene>
<dbReference type="OrthoDB" id="10260961at2759"/>
<sequence length="99" mass="10873">MVVFFDAKGIGNSTGQTSWILIPSHTWKHSHGTLVASASSPIILPDGASKLQMPLLFISYAVSYIFFLTSFHPSYVFVGSDTQLTLTVYKVLIVYGDKD</sequence>
<dbReference type="Proteomes" id="UP000886653">
    <property type="component" value="Unassembled WGS sequence"/>
</dbReference>
<keyword evidence="3" id="KW-1185">Reference proteome</keyword>
<evidence type="ECO:0000313" key="2">
    <source>
        <dbReference type="EMBL" id="KAG0152507.1"/>
    </source>
</evidence>
<organism evidence="2 3">
    <name type="scientific">Cronartium quercuum f. sp. fusiforme G11</name>
    <dbReference type="NCBI Taxonomy" id="708437"/>
    <lineage>
        <taxon>Eukaryota</taxon>
        <taxon>Fungi</taxon>
        <taxon>Dikarya</taxon>
        <taxon>Basidiomycota</taxon>
        <taxon>Pucciniomycotina</taxon>
        <taxon>Pucciniomycetes</taxon>
        <taxon>Pucciniales</taxon>
        <taxon>Coleosporiaceae</taxon>
        <taxon>Cronartium</taxon>
    </lineage>
</organism>
<evidence type="ECO:0000313" key="3">
    <source>
        <dbReference type="Proteomes" id="UP000886653"/>
    </source>
</evidence>
<keyword evidence="1" id="KW-0472">Membrane</keyword>
<protein>
    <submittedName>
        <fullName evidence="2">Uncharacterized protein</fullName>
    </submittedName>
</protein>